<accession>A0A2P2JFP3</accession>
<dbReference type="AlphaFoldDB" id="A0A2P2JFP3"/>
<evidence type="ECO:0000313" key="1">
    <source>
        <dbReference type="EMBL" id="MBW92291.1"/>
    </source>
</evidence>
<name>A0A2P2JFP3_RHIMU</name>
<organism evidence="1">
    <name type="scientific">Rhizophora mucronata</name>
    <name type="common">Asiatic mangrove</name>
    <dbReference type="NCBI Taxonomy" id="61149"/>
    <lineage>
        <taxon>Eukaryota</taxon>
        <taxon>Viridiplantae</taxon>
        <taxon>Streptophyta</taxon>
        <taxon>Embryophyta</taxon>
        <taxon>Tracheophyta</taxon>
        <taxon>Spermatophyta</taxon>
        <taxon>Magnoliopsida</taxon>
        <taxon>eudicotyledons</taxon>
        <taxon>Gunneridae</taxon>
        <taxon>Pentapetalae</taxon>
        <taxon>rosids</taxon>
        <taxon>fabids</taxon>
        <taxon>Malpighiales</taxon>
        <taxon>Rhizophoraceae</taxon>
        <taxon>Rhizophora</taxon>
    </lineage>
</organism>
<dbReference type="EMBL" id="GGEC01011809">
    <property type="protein sequence ID" value="MBW92292.1"/>
    <property type="molecule type" value="Transcribed_RNA"/>
</dbReference>
<protein>
    <submittedName>
        <fullName evidence="1">Uncharacterized protein</fullName>
    </submittedName>
</protein>
<dbReference type="EMBL" id="GGEC01011808">
    <property type="protein sequence ID" value="MBW92291.1"/>
    <property type="molecule type" value="Transcribed_RNA"/>
</dbReference>
<proteinExistence type="predicted"/>
<reference evidence="1" key="1">
    <citation type="submission" date="2018-02" db="EMBL/GenBank/DDBJ databases">
        <title>Rhizophora mucronata_Transcriptome.</title>
        <authorList>
            <person name="Meera S.P."/>
            <person name="Sreeshan A."/>
            <person name="Augustine A."/>
        </authorList>
    </citation>
    <scope>NUCLEOTIDE SEQUENCE</scope>
    <source>
        <tissue evidence="1">Leaf</tissue>
    </source>
</reference>
<sequence>MSLGFAFCRERAIEICNNYYRA</sequence>